<gene>
    <name evidence="1" type="ORF">F2Q69_00053681</name>
</gene>
<accession>A0A8S9N0P9</accession>
<sequence>MPIISISDILEAASPGKALEEPRAWNLVGTLTLMVAPNLLDSDLKLESMIQNSGLDLRGDFAQTRVEALYHLRVKD</sequence>
<evidence type="ECO:0000313" key="2">
    <source>
        <dbReference type="Proteomes" id="UP000712600"/>
    </source>
</evidence>
<organism evidence="1 2">
    <name type="scientific">Brassica cretica</name>
    <name type="common">Mustard</name>
    <dbReference type="NCBI Taxonomy" id="69181"/>
    <lineage>
        <taxon>Eukaryota</taxon>
        <taxon>Viridiplantae</taxon>
        <taxon>Streptophyta</taxon>
        <taxon>Embryophyta</taxon>
        <taxon>Tracheophyta</taxon>
        <taxon>Spermatophyta</taxon>
        <taxon>Magnoliopsida</taxon>
        <taxon>eudicotyledons</taxon>
        <taxon>Gunneridae</taxon>
        <taxon>Pentapetalae</taxon>
        <taxon>rosids</taxon>
        <taxon>malvids</taxon>
        <taxon>Brassicales</taxon>
        <taxon>Brassicaceae</taxon>
        <taxon>Brassiceae</taxon>
        <taxon>Brassica</taxon>
    </lineage>
</organism>
<name>A0A8S9N0P9_BRACR</name>
<dbReference type="EMBL" id="QGKX02002183">
    <property type="protein sequence ID" value="KAF3486877.1"/>
    <property type="molecule type" value="Genomic_DNA"/>
</dbReference>
<proteinExistence type="predicted"/>
<dbReference type="Proteomes" id="UP000712600">
    <property type="component" value="Unassembled WGS sequence"/>
</dbReference>
<dbReference type="AlphaFoldDB" id="A0A8S9N0P9"/>
<reference evidence="1" key="1">
    <citation type="submission" date="2019-12" db="EMBL/GenBank/DDBJ databases">
        <title>Genome sequencing and annotation of Brassica cretica.</title>
        <authorList>
            <person name="Studholme D.J."/>
            <person name="Sarris P."/>
        </authorList>
    </citation>
    <scope>NUCLEOTIDE SEQUENCE</scope>
    <source>
        <strain evidence="1">PFS-109/04</strain>
        <tissue evidence="1">Leaf</tissue>
    </source>
</reference>
<comment type="caution">
    <text evidence="1">The sequence shown here is derived from an EMBL/GenBank/DDBJ whole genome shotgun (WGS) entry which is preliminary data.</text>
</comment>
<evidence type="ECO:0000313" key="1">
    <source>
        <dbReference type="EMBL" id="KAF3486877.1"/>
    </source>
</evidence>
<protein>
    <submittedName>
        <fullName evidence="1">Uncharacterized protein</fullName>
    </submittedName>
</protein>